<evidence type="ECO:0000256" key="5">
    <source>
        <dbReference type="ARBA" id="ARBA00023136"/>
    </source>
</evidence>
<dbReference type="InterPro" id="IPR053213">
    <property type="entry name" value="RLP29"/>
</dbReference>
<dbReference type="Pfam" id="PF08263">
    <property type="entry name" value="LRRNT_2"/>
    <property type="match status" value="1"/>
</dbReference>
<name>A0ABD3IQ76_EUCGL</name>
<dbReference type="FunFam" id="3.80.10.10:FF:000400">
    <property type="entry name" value="Nuclear pore complex protein NUP107"/>
    <property type="match status" value="1"/>
</dbReference>
<dbReference type="GO" id="GO:0016020">
    <property type="term" value="C:membrane"/>
    <property type="evidence" value="ECO:0007669"/>
    <property type="project" value="UniProtKB-SubCell"/>
</dbReference>
<proteinExistence type="predicted"/>
<evidence type="ECO:0000256" key="3">
    <source>
        <dbReference type="ARBA" id="ARBA00022729"/>
    </source>
</evidence>
<evidence type="ECO:0000256" key="2">
    <source>
        <dbReference type="ARBA" id="ARBA00022614"/>
    </source>
</evidence>
<comment type="subcellular location">
    <subcellularLocation>
        <location evidence="1">Membrane</location>
    </subcellularLocation>
</comment>
<keyword evidence="2" id="KW-0433">Leucine-rich repeat</keyword>
<evidence type="ECO:0000313" key="8">
    <source>
        <dbReference type="Proteomes" id="UP001634007"/>
    </source>
</evidence>
<evidence type="ECO:0000256" key="1">
    <source>
        <dbReference type="ARBA" id="ARBA00004370"/>
    </source>
</evidence>
<dbReference type="EMBL" id="JBJKBG010000011">
    <property type="protein sequence ID" value="KAL3716448.1"/>
    <property type="molecule type" value="Genomic_DNA"/>
</dbReference>
<feature type="domain" description="Leucine-rich repeat-containing N-terminal plant-type" evidence="6">
    <location>
        <begin position="38"/>
        <end position="76"/>
    </location>
</feature>
<keyword evidence="3" id="KW-0732">Signal</keyword>
<dbReference type="AlphaFoldDB" id="A0ABD3IQ76"/>
<dbReference type="PANTHER" id="PTHR48009:SF16">
    <property type="entry name" value="LEUCINE-RICH REPEAT-CONTAINING N-TERMINAL PLANT-TYPE DOMAIN-CONTAINING PROTEIN"/>
    <property type="match status" value="1"/>
</dbReference>
<reference evidence="7 8" key="1">
    <citation type="submission" date="2024-11" db="EMBL/GenBank/DDBJ databases">
        <title>Chromosome-level genome assembly of Eucalyptus globulus Labill. provides insights into its genome evolution.</title>
        <authorList>
            <person name="Li X."/>
        </authorList>
    </citation>
    <scope>NUCLEOTIDE SEQUENCE [LARGE SCALE GENOMIC DNA]</scope>
    <source>
        <strain evidence="7">CL2024</strain>
        <tissue evidence="7">Fresh tender leaves</tissue>
    </source>
</reference>
<evidence type="ECO:0000313" key="7">
    <source>
        <dbReference type="EMBL" id="KAL3716448.1"/>
    </source>
</evidence>
<comment type="caution">
    <text evidence="7">The sequence shown here is derived from an EMBL/GenBank/DDBJ whole genome shotgun (WGS) entry which is preliminary data.</text>
</comment>
<dbReference type="InterPro" id="IPR032675">
    <property type="entry name" value="LRR_dom_sf"/>
</dbReference>
<dbReference type="PANTHER" id="PTHR48009">
    <property type="entry name" value="LEUCINE-RICH REPEAT (LRR) FAMILY PROTEIN"/>
    <property type="match status" value="1"/>
</dbReference>
<keyword evidence="5" id="KW-0472">Membrane</keyword>
<keyword evidence="8" id="KW-1185">Reference proteome</keyword>
<accession>A0ABD3IQ76</accession>
<dbReference type="InterPro" id="IPR013210">
    <property type="entry name" value="LRR_N_plant-typ"/>
</dbReference>
<evidence type="ECO:0000256" key="4">
    <source>
        <dbReference type="ARBA" id="ARBA00022737"/>
    </source>
</evidence>
<dbReference type="Gene3D" id="3.80.10.10">
    <property type="entry name" value="Ribonuclease Inhibitor"/>
    <property type="match status" value="2"/>
</dbReference>
<protein>
    <recommendedName>
        <fullName evidence="6">Leucine-rich repeat-containing N-terminal plant-type domain-containing protein</fullName>
    </recommendedName>
</protein>
<keyword evidence="4" id="KW-0677">Repeat</keyword>
<dbReference type="Pfam" id="PF00560">
    <property type="entry name" value="LRR_1"/>
    <property type="match status" value="1"/>
</dbReference>
<evidence type="ECO:0000259" key="6">
    <source>
        <dbReference type="Pfam" id="PF08263"/>
    </source>
</evidence>
<dbReference type="Proteomes" id="UP001634007">
    <property type="component" value="Unassembled WGS sequence"/>
</dbReference>
<sequence>MSSSSFSPCSSWSAPLHFGGQAFASSTSLSTVHMTGNKDEVEALLNWKSTFDNHSQSILSSWHGNNPCRFTGVACNYYGAIIHLNLSYVNLRITLDGLDFSCLSSVASFELTNNSIYGSIPSSIGLLESLQYLYLCANNLSGRIPTSLGKSSNLVELRISQNNLSGSIPQEICNLRRLTVLSLWRNRLLGSIPLEIARLTSLHKLYLYSNNLAGSIPYSIGNLSNLSIF</sequence>
<dbReference type="SUPFAM" id="SSF52058">
    <property type="entry name" value="L domain-like"/>
    <property type="match status" value="1"/>
</dbReference>
<dbReference type="Pfam" id="PF13855">
    <property type="entry name" value="LRR_8"/>
    <property type="match status" value="1"/>
</dbReference>
<dbReference type="InterPro" id="IPR001611">
    <property type="entry name" value="Leu-rich_rpt"/>
</dbReference>
<organism evidence="7 8">
    <name type="scientific">Eucalyptus globulus</name>
    <name type="common">Tasmanian blue gum</name>
    <dbReference type="NCBI Taxonomy" id="34317"/>
    <lineage>
        <taxon>Eukaryota</taxon>
        <taxon>Viridiplantae</taxon>
        <taxon>Streptophyta</taxon>
        <taxon>Embryophyta</taxon>
        <taxon>Tracheophyta</taxon>
        <taxon>Spermatophyta</taxon>
        <taxon>Magnoliopsida</taxon>
        <taxon>eudicotyledons</taxon>
        <taxon>Gunneridae</taxon>
        <taxon>Pentapetalae</taxon>
        <taxon>rosids</taxon>
        <taxon>malvids</taxon>
        <taxon>Myrtales</taxon>
        <taxon>Myrtaceae</taxon>
        <taxon>Myrtoideae</taxon>
        <taxon>Eucalypteae</taxon>
        <taxon>Eucalyptus</taxon>
    </lineage>
</organism>
<gene>
    <name evidence="7" type="ORF">ACJRO7_008103</name>
</gene>